<keyword evidence="3" id="KW-1133">Transmembrane helix</keyword>
<gene>
    <name evidence="4" type="ORF">H9761_17205</name>
</gene>
<feature type="compositionally biased region" description="Polar residues" evidence="2">
    <location>
        <begin position="79"/>
        <end position="98"/>
    </location>
</feature>
<feature type="transmembrane region" description="Helical" evidence="3">
    <location>
        <begin position="224"/>
        <end position="247"/>
    </location>
</feature>
<name>A0A9D2SQU9_9FIRM</name>
<dbReference type="InterPro" id="IPR047928">
    <property type="entry name" value="Perm_prefix_1"/>
</dbReference>
<organism evidence="4 5">
    <name type="scientific">Candidatus Eisenbergiella merdavium</name>
    <dbReference type="NCBI Taxonomy" id="2838551"/>
    <lineage>
        <taxon>Bacteria</taxon>
        <taxon>Bacillati</taxon>
        <taxon>Bacillota</taxon>
        <taxon>Clostridia</taxon>
        <taxon>Lachnospirales</taxon>
        <taxon>Lachnospiraceae</taxon>
        <taxon>Eisenbergiella</taxon>
    </lineage>
</organism>
<evidence type="ECO:0000256" key="3">
    <source>
        <dbReference type="SAM" id="Phobius"/>
    </source>
</evidence>
<reference evidence="4" key="2">
    <citation type="submission" date="2021-04" db="EMBL/GenBank/DDBJ databases">
        <authorList>
            <person name="Gilroy R."/>
        </authorList>
    </citation>
    <scope>NUCLEOTIDE SEQUENCE</scope>
    <source>
        <strain evidence="4">USAMLcec2-132</strain>
    </source>
</reference>
<feature type="region of interest" description="Disordered" evidence="2">
    <location>
        <begin position="70"/>
        <end position="99"/>
    </location>
</feature>
<dbReference type="EMBL" id="DWWS01000065">
    <property type="protein sequence ID" value="HJC25409.1"/>
    <property type="molecule type" value="Genomic_DNA"/>
</dbReference>
<evidence type="ECO:0000256" key="1">
    <source>
        <dbReference type="SAM" id="Coils"/>
    </source>
</evidence>
<keyword evidence="3" id="KW-0812">Transmembrane</keyword>
<comment type="caution">
    <text evidence="4">The sequence shown here is derived from an EMBL/GenBank/DDBJ whole genome shotgun (WGS) entry which is preliminary data.</text>
</comment>
<sequence>METIRIYLENMFSRLPKTPQIIRLENDMLRTMEDKYEELKSQGKSENEAIGIVISEFGNIDELLAELDLQTPDPGSSEAGRTNDASEQDGLHSSSGSFSDPLGMGFRTLYLDQEQSEQFIRDRIRISRITAFGISLFLLGPALSFLAGGLLLSSGILQKPGFSQPAFLLMLLPLALCLILGLILTIYGSSLSAQYRSLKETELLISPSLREHIRGLQEEFRPQYAVMTAISILLVFFSPASLLFFLLADRYDTSGGNGLGVYEGLTGAFFLLLFLAIALYLFLTAHGQKRAYTLLLREEGRDGRQEGSLRTEGILRGILSAYWPLVFCVYFLISFYLGIWAVSWLIYWPIAPAVQRLLYARLHRMEKSRNQNEGNQE</sequence>
<keyword evidence="3" id="KW-0472">Membrane</keyword>
<proteinExistence type="predicted"/>
<feature type="transmembrane region" description="Helical" evidence="3">
    <location>
        <begin position="129"/>
        <end position="154"/>
    </location>
</feature>
<dbReference type="Proteomes" id="UP000823891">
    <property type="component" value="Unassembled WGS sequence"/>
</dbReference>
<feature type="transmembrane region" description="Helical" evidence="3">
    <location>
        <begin position="259"/>
        <end position="283"/>
    </location>
</feature>
<accession>A0A9D2SQU9</accession>
<evidence type="ECO:0000313" key="5">
    <source>
        <dbReference type="Proteomes" id="UP000823891"/>
    </source>
</evidence>
<protein>
    <submittedName>
        <fullName evidence="4">Uncharacterized protein</fullName>
    </submittedName>
</protein>
<keyword evidence="1" id="KW-0175">Coiled coil</keyword>
<feature type="coiled-coil region" evidence="1">
    <location>
        <begin position="22"/>
        <end position="49"/>
    </location>
</feature>
<evidence type="ECO:0000256" key="2">
    <source>
        <dbReference type="SAM" id="MobiDB-lite"/>
    </source>
</evidence>
<dbReference type="AlphaFoldDB" id="A0A9D2SQU9"/>
<dbReference type="NCBIfam" id="NF038403">
    <property type="entry name" value="perm_prefix_1"/>
    <property type="match status" value="1"/>
</dbReference>
<feature type="transmembrane region" description="Helical" evidence="3">
    <location>
        <begin position="166"/>
        <end position="187"/>
    </location>
</feature>
<evidence type="ECO:0000313" key="4">
    <source>
        <dbReference type="EMBL" id="HJC25409.1"/>
    </source>
</evidence>
<reference evidence="4" key="1">
    <citation type="journal article" date="2021" name="PeerJ">
        <title>Extensive microbial diversity within the chicken gut microbiome revealed by metagenomics and culture.</title>
        <authorList>
            <person name="Gilroy R."/>
            <person name="Ravi A."/>
            <person name="Getino M."/>
            <person name="Pursley I."/>
            <person name="Horton D.L."/>
            <person name="Alikhan N.F."/>
            <person name="Baker D."/>
            <person name="Gharbi K."/>
            <person name="Hall N."/>
            <person name="Watson M."/>
            <person name="Adriaenssens E.M."/>
            <person name="Foster-Nyarko E."/>
            <person name="Jarju S."/>
            <person name="Secka A."/>
            <person name="Antonio M."/>
            <person name="Oren A."/>
            <person name="Chaudhuri R.R."/>
            <person name="La Ragione R."/>
            <person name="Hildebrand F."/>
            <person name="Pallen M.J."/>
        </authorList>
    </citation>
    <scope>NUCLEOTIDE SEQUENCE</scope>
    <source>
        <strain evidence="4">USAMLcec2-132</strain>
    </source>
</reference>